<reference evidence="2" key="1">
    <citation type="submission" date="2020-05" db="EMBL/GenBank/DDBJ databases">
        <authorList>
            <person name="Chiriac C."/>
            <person name="Salcher M."/>
            <person name="Ghai R."/>
            <person name="Kavagutti S V."/>
        </authorList>
    </citation>
    <scope>NUCLEOTIDE SEQUENCE</scope>
</reference>
<dbReference type="AlphaFoldDB" id="A0A6J7NIP5"/>
<dbReference type="EMBL" id="CAFBOS010000045">
    <property type="protein sequence ID" value="CAB4990559.1"/>
    <property type="molecule type" value="Genomic_DNA"/>
</dbReference>
<name>A0A6J7NIP5_9ZZZZ</name>
<sequence>MVIETGSAATVTVKLFDPRWAGDAASTALTVKLVVVAVGLGVPLITPLVAFSERPAGSEPLETDQV</sequence>
<gene>
    <name evidence="2" type="ORF">UFOPK3967_00977</name>
</gene>
<feature type="transmembrane region" description="Helical" evidence="1">
    <location>
        <begin position="29"/>
        <end position="51"/>
    </location>
</feature>
<organism evidence="2">
    <name type="scientific">freshwater metagenome</name>
    <dbReference type="NCBI Taxonomy" id="449393"/>
    <lineage>
        <taxon>unclassified sequences</taxon>
        <taxon>metagenomes</taxon>
        <taxon>ecological metagenomes</taxon>
    </lineage>
</organism>
<proteinExistence type="predicted"/>
<keyword evidence="1" id="KW-0812">Transmembrane</keyword>
<protein>
    <submittedName>
        <fullName evidence="2">Unannotated protein</fullName>
    </submittedName>
</protein>
<keyword evidence="1" id="KW-1133">Transmembrane helix</keyword>
<keyword evidence="1" id="KW-0472">Membrane</keyword>
<evidence type="ECO:0000256" key="1">
    <source>
        <dbReference type="SAM" id="Phobius"/>
    </source>
</evidence>
<evidence type="ECO:0000313" key="2">
    <source>
        <dbReference type="EMBL" id="CAB4990559.1"/>
    </source>
</evidence>
<accession>A0A6J7NIP5</accession>